<accession>A0ACC4BU39</accession>
<proteinExistence type="predicted"/>
<reference evidence="1 2" key="1">
    <citation type="journal article" date="2024" name="Plant Biotechnol. J.">
        <title>Genome and CRISPR/Cas9 system of a widespread forest tree (Populus alba) in the world.</title>
        <authorList>
            <person name="Liu Y.J."/>
            <person name="Jiang P.F."/>
            <person name="Han X.M."/>
            <person name="Li X.Y."/>
            <person name="Wang H.M."/>
            <person name="Wang Y.J."/>
            <person name="Wang X.X."/>
            <person name="Zeng Q.Y."/>
        </authorList>
    </citation>
    <scope>NUCLEOTIDE SEQUENCE [LARGE SCALE GENOMIC DNA]</scope>
    <source>
        <strain evidence="2">cv. PAL-ZL1</strain>
    </source>
</reference>
<dbReference type="Proteomes" id="UP000309997">
    <property type="component" value="Unassembled WGS sequence"/>
</dbReference>
<dbReference type="EMBL" id="RCHU02000008">
    <property type="protein sequence ID" value="KAL3582164.1"/>
    <property type="molecule type" value="Genomic_DNA"/>
</dbReference>
<protein>
    <submittedName>
        <fullName evidence="1">Uncharacterized protein</fullName>
    </submittedName>
</protein>
<evidence type="ECO:0000313" key="1">
    <source>
        <dbReference type="EMBL" id="KAL3582164.1"/>
    </source>
</evidence>
<sequence length="187" mass="21306">MVYHSLTDSSREPLLQPQVIMDRRMIKRGAQAAAQVLIHWKGFQLSTLRTSRSHHIIAFVHCTLLGINLIICRAYELGEDPLSSRFCEEYLVDITELQCLVHSPATYVFFADDKSPNYGQSSGQRLENNRARERVAVDSRKHNPADFVLWKAAKPGDPSWESPWGPGRPGWHIECSAMSAHYLDFQI</sequence>
<organism evidence="1 2">
    <name type="scientific">Populus alba</name>
    <name type="common">White poplar</name>
    <dbReference type="NCBI Taxonomy" id="43335"/>
    <lineage>
        <taxon>Eukaryota</taxon>
        <taxon>Viridiplantae</taxon>
        <taxon>Streptophyta</taxon>
        <taxon>Embryophyta</taxon>
        <taxon>Tracheophyta</taxon>
        <taxon>Spermatophyta</taxon>
        <taxon>Magnoliopsida</taxon>
        <taxon>eudicotyledons</taxon>
        <taxon>Gunneridae</taxon>
        <taxon>Pentapetalae</taxon>
        <taxon>rosids</taxon>
        <taxon>fabids</taxon>
        <taxon>Malpighiales</taxon>
        <taxon>Salicaceae</taxon>
        <taxon>Saliceae</taxon>
        <taxon>Populus</taxon>
    </lineage>
</organism>
<comment type="caution">
    <text evidence="1">The sequence shown here is derived from an EMBL/GenBank/DDBJ whole genome shotgun (WGS) entry which is preliminary data.</text>
</comment>
<gene>
    <name evidence="1" type="ORF">D5086_016496</name>
</gene>
<keyword evidence="2" id="KW-1185">Reference proteome</keyword>
<name>A0ACC4BU39_POPAL</name>
<evidence type="ECO:0000313" key="2">
    <source>
        <dbReference type="Proteomes" id="UP000309997"/>
    </source>
</evidence>